<reference evidence="4" key="1">
    <citation type="submission" date="2015-04" db="EMBL/GenBank/DDBJ databases">
        <title>Cloning and expression profiling of two trehalose-6-phosphate synthase gene in Blattella germanica.</title>
        <authorList>
            <person name="Zhang D."/>
            <person name="Chen J."/>
        </authorList>
    </citation>
    <scope>NUCLEOTIDE SEQUENCE</scope>
</reference>
<name>A0A0M3THV7_BLAGE</name>
<dbReference type="FunFam" id="3.40.50.1000:FF:000324">
    <property type="entry name" value="Putative Alpha,alpha-trehalose-phosphate synthase"/>
    <property type="match status" value="1"/>
</dbReference>
<dbReference type="NCBIfam" id="TIGR00685">
    <property type="entry name" value="T6PP"/>
    <property type="match status" value="1"/>
</dbReference>
<dbReference type="EMBL" id="KR052013">
    <property type="protein sequence ID" value="ALE32749.1"/>
    <property type="molecule type" value="mRNA"/>
</dbReference>
<feature type="compositionally biased region" description="Polar residues" evidence="3">
    <location>
        <begin position="815"/>
        <end position="833"/>
    </location>
</feature>
<protein>
    <submittedName>
        <fullName evidence="4">Trehalose-6-phosphate synthase 1</fullName>
    </submittedName>
</protein>
<evidence type="ECO:0000313" key="4">
    <source>
        <dbReference type="EMBL" id="ALE32749.1"/>
    </source>
</evidence>
<accession>A0A0M3THV7</accession>
<dbReference type="GO" id="GO:0003825">
    <property type="term" value="F:alpha,alpha-trehalose-phosphate synthase (UDP-forming) activity"/>
    <property type="evidence" value="ECO:0007669"/>
    <property type="project" value="TreeGrafter"/>
</dbReference>
<dbReference type="FunFam" id="3.40.50.2000:FF:000150">
    <property type="entry name" value="Trehalose-6-phosphate synthase"/>
    <property type="match status" value="1"/>
</dbReference>
<evidence type="ECO:0000256" key="3">
    <source>
        <dbReference type="SAM" id="MobiDB-lite"/>
    </source>
</evidence>
<dbReference type="Gene3D" id="3.40.50.1000">
    <property type="entry name" value="HAD superfamily/HAD-like"/>
    <property type="match status" value="1"/>
</dbReference>
<sequence length="833" mass="94857">MKEFKMVSFSQPEIMVPYQITAPLIVLSNRLPFILERGPDGRLSRKASAGGLVTAVAPVVTECKGLWIGWSGIHTKEPLKYIPESDPDDKAPTAGLLSKQVVAVYIEEQLYHAYYNGFCNGTLWPLFHSMPDRAVFKAHTWEAYCAVNKQFALCTLDALRKTVKEHEQEKPETCPVVWIHDYQLLLVGTTVRQVIEEEKLNCKLGFFLHIPFPSWDIVRLCPWDDQILQGILACDMVGFHIEDYCLNFIDCCSRRLGCRVDRNNMLVELAGRTVHVKAHPIGIPFDRFVQLAETTPKFLNHAESEKIILGVDRLDYTKGLVHRILSFERLLEKYPEHIEKVTFMQISVPSRTDVREYQQLKEEMDQLVGRINGRFTKPNWSPVKYIYGGVSQEQLASFYRDSAVALVTPLRDGMNLVAKEYVACQIKEPGVLILSPFAGAGGMMHEALVVNPYEIDKVADTINRALLMPLDEREVRMKQLRHREQQMDVNHWMSSFLATMGALDDDSEVDPLSAKMTPLTLDDFDQYLNNHIDTICKLSLILDYDGTLAPLTSHPDLAIMPEETKRVLERLSNMPDVNIAVISGRSLENVRKMVGLDQLTYAGSHGIEILHPDGTKFVHPVPFDYAEELRELVRELEKEVGHSGAWVEHKGVLLTYHYRETPANQREELVNKAIEIFEKAGFEPHEAHMAIEAKPPVKWDQGRACIHILRTMYGADWSERVRIVYAGTEAAMEALSGIACTFRVDSSPTVRTAANFRLEGPDAVLTMLKWIEKQMNKRSPRITRSPRLSRSPKHQRKQNMLDYSLSFEDEEDTKSNNSYLTNGRQSKFTLSSK</sequence>
<comment type="similarity">
    <text evidence="2">In the C-terminal section; belongs to the trehalose phosphatase family.</text>
</comment>
<dbReference type="Pfam" id="PF00982">
    <property type="entry name" value="Glyco_transf_20"/>
    <property type="match status" value="1"/>
</dbReference>
<dbReference type="Pfam" id="PF02358">
    <property type="entry name" value="Trehalose_PPase"/>
    <property type="match status" value="1"/>
</dbReference>
<dbReference type="NCBIfam" id="TIGR01484">
    <property type="entry name" value="HAD-SF-IIB"/>
    <property type="match status" value="1"/>
</dbReference>
<dbReference type="GO" id="GO:0004805">
    <property type="term" value="F:trehalose-phosphatase activity"/>
    <property type="evidence" value="ECO:0007669"/>
    <property type="project" value="TreeGrafter"/>
</dbReference>
<dbReference type="Gene3D" id="3.30.70.1020">
    <property type="entry name" value="Trehalose-6-phosphate phosphatase related protein, domain 2"/>
    <property type="match status" value="1"/>
</dbReference>
<dbReference type="FunFam" id="3.40.50.2000:FF:000113">
    <property type="entry name" value="Alpha,alpha-trehalose-phosphate synthase"/>
    <property type="match status" value="1"/>
</dbReference>
<dbReference type="AlphaFoldDB" id="A0A0M3THV7"/>
<dbReference type="PANTHER" id="PTHR10788">
    <property type="entry name" value="TREHALOSE-6-PHOSPHATE SYNTHASE"/>
    <property type="match status" value="1"/>
</dbReference>
<dbReference type="GO" id="GO:0005992">
    <property type="term" value="P:trehalose biosynthetic process"/>
    <property type="evidence" value="ECO:0007669"/>
    <property type="project" value="InterPro"/>
</dbReference>
<dbReference type="PANTHER" id="PTHR10788:SF106">
    <property type="entry name" value="BCDNA.GH08860"/>
    <property type="match status" value="1"/>
</dbReference>
<dbReference type="InterPro" id="IPR006379">
    <property type="entry name" value="HAD-SF_hydro_IIB"/>
</dbReference>
<evidence type="ECO:0000256" key="1">
    <source>
        <dbReference type="ARBA" id="ARBA00005409"/>
    </source>
</evidence>
<dbReference type="InterPro" id="IPR001830">
    <property type="entry name" value="Glyco_trans_20"/>
</dbReference>
<dbReference type="InterPro" id="IPR036412">
    <property type="entry name" value="HAD-like_sf"/>
</dbReference>
<dbReference type="Gene3D" id="3.40.50.2000">
    <property type="entry name" value="Glycogen Phosphorylase B"/>
    <property type="match status" value="2"/>
</dbReference>
<comment type="similarity">
    <text evidence="1">In the N-terminal section; belongs to the glycosyltransferase 20 family.</text>
</comment>
<dbReference type="SUPFAM" id="SSF56784">
    <property type="entry name" value="HAD-like"/>
    <property type="match status" value="1"/>
</dbReference>
<dbReference type="CDD" id="cd03788">
    <property type="entry name" value="GT20_TPS"/>
    <property type="match status" value="1"/>
</dbReference>
<dbReference type="GO" id="GO:0005829">
    <property type="term" value="C:cytosol"/>
    <property type="evidence" value="ECO:0007669"/>
    <property type="project" value="TreeGrafter"/>
</dbReference>
<dbReference type="InterPro" id="IPR003337">
    <property type="entry name" value="Trehalose_PPase"/>
</dbReference>
<dbReference type="InterPro" id="IPR023214">
    <property type="entry name" value="HAD_sf"/>
</dbReference>
<dbReference type="SUPFAM" id="SSF53756">
    <property type="entry name" value="UDP-Glycosyltransferase/glycogen phosphorylase"/>
    <property type="match status" value="1"/>
</dbReference>
<organism evidence="4">
    <name type="scientific">Blattella germanica</name>
    <name type="common">German cockroach</name>
    <name type="synonym">Blatta germanica</name>
    <dbReference type="NCBI Taxonomy" id="6973"/>
    <lineage>
        <taxon>Eukaryota</taxon>
        <taxon>Metazoa</taxon>
        <taxon>Ecdysozoa</taxon>
        <taxon>Arthropoda</taxon>
        <taxon>Hexapoda</taxon>
        <taxon>Insecta</taxon>
        <taxon>Pterygota</taxon>
        <taxon>Neoptera</taxon>
        <taxon>Polyneoptera</taxon>
        <taxon>Dictyoptera</taxon>
        <taxon>Blattodea</taxon>
        <taxon>Blaberoidea</taxon>
        <taxon>Blattellidae</taxon>
        <taxon>Blattella</taxon>
    </lineage>
</organism>
<evidence type="ECO:0000256" key="2">
    <source>
        <dbReference type="ARBA" id="ARBA00006330"/>
    </source>
</evidence>
<feature type="region of interest" description="Disordered" evidence="3">
    <location>
        <begin position="776"/>
        <end position="833"/>
    </location>
</feature>
<proteinExistence type="evidence at transcript level"/>